<dbReference type="Proteomes" id="UP001162992">
    <property type="component" value="Chromosome 12"/>
</dbReference>
<gene>
    <name evidence="1" type="ORF">O6H91_12G080400</name>
</gene>
<accession>A0ACC2C4D8</accession>
<organism evidence="1 2">
    <name type="scientific">Diphasiastrum complanatum</name>
    <name type="common">Issler's clubmoss</name>
    <name type="synonym">Lycopodium complanatum</name>
    <dbReference type="NCBI Taxonomy" id="34168"/>
    <lineage>
        <taxon>Eukaryota</taxon>
        <taxon>Viridiplantae</taxon>
        <taxon>Streptophyta</taxon>
        <taxon>Embryophyta</taxon>
        <taxon>Tracheophyta</taxon>
        <taxon>Lycopodiopsida</taxon>
        <taxon>Lycopodiales</taxon>
        <taxon>Lycopodiaceae</taxon>
        <taxon>Lycopodioideae</taxon>
        <taxon>Diphasiastrum</taxon>
    </lineage>
</organism>
<evidence type="ECO:0000313" key="1">
    <source>
        <dbReference type="EMBL" id="KAJ7536738.1"/>
    </source>
</evidence>
<dbReference type="EMBL" id="CM055103">
    <property type="protein sequence ID" value="KAJ7536738.1"/>
    <property type="molecule type" value="Genomic_DNA"/>
</dbReference>
<protein>
    <submittedName>
        <fullName evidence="1">Uncharacterized protein</fullName>
    </submittedName>
</protein>
<reference evidence="2" key="1">
    <citation type="journal article" date="2024" name="Proc. Natl. Acad. Sci. U.S.A.">
        <title>Extraordinary preservation of gene collinearity over three hundred million years revealed in homosporous lycophytes.</title>
        <authorList>
            <person name="Li C."/>
            <person name="Wickell D."/>
            <person name="Kuo L.Y."/>
            <person name="Chen X."/>
            <person name="Nie B."/>
            <person name="Liao X."/>
            <person name="Peng D."/>
            <person name="Ji J."/>
            <person name="Jenkins J."/>
            <person name="Williams M."/>
            <person name="Shu S."/>
            <person name="Plott C."/>
            <person name="Barry K."/>
            <person name="Rajasekar S."/>
            <person name="Grimwood J."/>
            <person name="Han X."/>
            <person name="Sun S."/>
            <person name="Hou Z."/>
            <person name="He W."/>
            <person name="Dai G."/>
            <person name="Sun C."/>
            <person name="Schmutz J."/>
            <person name="Leebens-Mack J.H."/>
            <person name="Li F.W."/>
            <person name="Wang L."/>
        </authorList>
    </citation>
    <scope>NUCLEOTIDE SEQUENCE [LARGE SCALE GENOMIC DNA]</scope>
    <source>
        <strain evidence="2">cv. PW_Plant_1</strain>
    </source>
</reference>
<comment type="caution">
    <text evidence="1">The sequence shown here is derived from an EMBL/GenBank/DDBJ whole genome shotgun (WGS) entry which is preliminary data.</text>
</comment>
<evidence type="ECO:0000313" key="2">
    <source>
        <dbReference type="Proteomes" id="UP001162992"/>
    </source>
</evidence>
<sequence length="143" mass="14778">MPCSQDSLLTCCCNLPHSCLLNLRFSSLLTCDLNLIPPTRGGSSLGCIPSPSAFIWVQSLPAPSFSPCSLIRAILSGSAALRPCSCLGGKKVPCPHSHSATPCCTSVHSLPGVSSLPVFLLLTKSACGSPLFVTCGSPHALRV</sequence>
<proteinExistence type="predicted"/>
<name>A0ACC2C4D8_DIPCM</name>
<keyword evidence="2" id="KW-1185">Reference proteome</keyword>